<dbReference type="Gene3D" id="3.40.50.300">
    <property type="entry name" value="P-loop containing nucleotide triphosphate hydrolases"/>
    <property type="match status" value="1"/>
</dbReference>
<protein>
    <submittedName>
        <fullName evidence="1">Uncharacterized protein</fullName>
    </submittedName>
</protein>
<dbReference type="InterPro" id="IPR027417">
    <property type="entry name" value="P-loop_NTPase"/>
</dbReference>
<evidence type="ECO:0000313" key="1">
    <source>
        <dbReference type="EMBL" id="HIY65920.1"/>
    </source>
</evidence>
<dbReference type="AlphaFoldDB" id="A0A9D1YUP2"/>
<name>A0A9D1YUP2_9MICO</name>
<comment type="caution">
    <text evidence="1">The sequence shown here is derived from an EMBL/GenBank/DDBJ whole genome shotgun (WGS) entry which is preliminary data.</text>
</comment>
<evidence type="ECO:0000313" key="2">
    <source>
        <dbReference type="Proteomes" id="UP000824005"/>
    </source>
</evidence>
<dbReference type="EMBL" id="DXDC01000191">
    <property type="protein sequence ID" value="HIY65920.1"/>
    <property type="molecule type" value="Genomic_DNA"/>
</dbReference>
<dbReference type="Proteomes" id="UP000824005">
    <property type="component" value="Unassembled WGS sequence"/>
</dbReference>
<reference evidence="1" key="2">
    <citation type="submission" date="2021-04" db="EMBL/GenBank/DDBJ databases">
        <authorList>
            <person name="Gilroy R."/>
        </authorList>
    </citation>
    <scope>NUCLEOTIDE SEQUENCE</scope>
    <source>
        <strain evidence="1">ChiGjej1B1-98</strain>
    </source>
</reference>
<accession>A0A9D1YUP2</accession>
<reference evidence="1" key="1">
    <citation type="journal article" date="2021" name="PeerJ">
        <title>Extensive microbial diversity within the chicken gut microbiome revealed by metagenomics and culture.</title>
        <authorList>
            <person name="Gilroy R."/>
            <person name="Ravi A."/>
            <person name="Getino M."/>
            <person name="Pursley I."/>
            <person name="Horton D.L."/>
            <person name="Alikhan N.F."/>
            <person name="Baker D."/>
            <person name="Gharbi K."/>
            <person name="Hall N."/>
            <person name="Watson M."/>
            <person name="Adriaenssens E.M."/>
            <person name="Foster-Nyarko E."/>
            <person name="Jarju S."/>
            <person name="Secka A."/>
            <person name="Antonio M."/>
            <person name="Oren A."/>
            <person name="Chaudhuri R.R."/>
            <person name="La Ragione R."/>
            <person name="Hildebrand F."/>
            <person name="Pallen M.J."/>
        </authorList>
    </citation>
    <scope>NUCLEOTIDE SEQUENCE</scope>
    <source>
        <strain evidence="1">ChiGjej1B1-98</strain>
    </source>
</reference>
<organism evidence="1 2">
    <name type="scientific">Candidatus Agrococcus pullicola</name>
    <dbReference type="NCBI Taxonomy" id="2838429"/>
    <lineage>
        <taxon>Bacteria</taxon>
        <taxon>Bacillati</taxon>
        <taxon>Actinomycetota</taxon>
        <taxon>Actinomycetes</taxon>
        <taxon>Micrococcales</taxon>
        <taxon>Microbacteriaceae</taxon>
        <taxon>Agrococcus</taxon>
    </lineage>
</organism>
<dbReference type="SUPFAM" id="SSF52540">
    <property type="entry name" value="P-loop containing nucleoside triphosphate hydrolases"/>
    <property type="match status" value="1"/>
</dbReference>
<gene>
    <name evidence="1" type="ORF">H9830_06550</name>
</gene>
<sequence>MSLTLIDGRSGAGKSSYARRLAASDGTRILTMDYLYEGWEGLMIGCATLERILTERAAGRIACWRDWDWHAYAWGDERTLDPHESLIVEGCGAITPITVVFAERAIWLDTPEDVRHARALARDGDDSWWEGWKQQERIHLDRHDPRGLATEVVNLSD</sequence>
<proteinExistence type="predicted"/>